<evidence type="ECO:0000256" key="8">
    <source>
        <dbReference type="ARBA" id="ARBA00067292"/>
    </source>
</evidence>
<dbReference type="InterPro" id="IPR006091">
    <property type="entry name" value="Acyl-CoA_Oxase/DH_mid-dom"/>
</dbReference>
<dbReference type="InParanoid" id="A0A0D2J0P0"/>
<evidence type="ECO:0000256" key="5">
    <source>
        <dbReference type="ARBA" id="ARBA00022827"/>
    </source>
</evidence>
<dbReference type="FunFam" id="2.40.110.10:FF:000009">
    <property type="entry name" value="Acyl-CoA dehydrogenase"/>
    <property type="match status" value="1"/>
</dbReference>
<dbReference type="InterPro" id="IPR009100">
    <property type="entry name" value="AcylCoA_DH/oxidase_NM_dom_sf"/>
</dbReference>
<evidence type="ECO:0000313" key="14">
    <source>
        <dbReference type="Proteomes" id="UP000032233"/>
    </source>
</evidence>
<comment type="cofactor">
    <cofactor evidence="1 9">
        <name>FAD</name>
        <dbReference type="ChEBI" id="CHEBI:57692"/>
    </cofactor>
</comment>
<dbReference type="FunCoup" id="A0A0D2J0P0">
    <property type="interactions" value="470"/>
</dbReference>
<organism evidence="13 14">
    <name type="scientific">Dethiosulfatarculus sandiegensis</name>
    <dbReference type="NCBI Taxonomy" id="1429043"/>
    <lineage>
        <taxon>Bacteria</taxon>
        <taxon>Pseudomonadati</taxon>
        <taxon>Thermodesulfobacteriota</taxon>
        <taxon>Desulfarculia</taxon>
        <taxon>Desulfarculales</taxon>
        <taxon>Desulfarculaceae</taxon>
        <taxon>Dethiosulfatarculus</taxon>
    </lineage>
</organism>
<dbReference type="SUPFAM" id="SSF47203">
    <property type="entry name" value="Acyl-CoA dehydrogenase C-terminal domain-like"/>
    <property type="match status" value="1"/>
</dbReference>
<dbReference type="STRING" id="1429043.X474_22345"/>
<proteinExistence type="inferred from homology"/>
<dbReference type="PROSITE" id="PS00072">
    <property type="entry name" value="ACYL_COA_DH_1"/>
    <property type="match status" value="1"/>
</dbReference>
<keyword evidence="6 9" id="KW-0560">Oxidoreductase</keyword>
<evidence type="ECO:0000259" key="10">
    <source>
        <dbReference type="Pfam" id="PF00441"/>
    </source>
</evidence>
<accession>A0A0D2J0P0</accession>
<comment type="caution">
    <text evidence="13">The sequence shown here is derived from an EMBL/GenBank/DDBJ whole genome shotgun (WGS) entry which is preliminary data.</text>
</comment>
<dbReference type="Gene3D" id="1.20.140.10">
    <property type="entry name" value="Butyryl-CoA Dehydrogenase, subunit A, domain 3"/>
    <property type="match status" value="1"/>
</dbReference>
<dbReference type="InterPro" id="IPR037069">
    <property type="entry name" value="AcylCoA_DH/ox_N_sf"/>
</dbReference>
<dbReference type="FunFam" id="1.20.140.10:FF:000004">
    <property type="entry name" value="Acyl-CoA dehydrogenase FadE25"/>
    <property type="match status" value="1"/>
</dbReference>
<dbReference type="PANTHER" id="PTHR43884:SF12">
    <property type="entry name" value="ISOVALERYL-COA DEHYDROGENASE, MITOCHONDRIAL-RELATED"/>
    <property type="match status" value="1"/>
</dbReference>
<gene>
    <name evidence="13" type="ORF">X474_22345</name>
</gene>
<feature type="domain" description="Acyl-CoA dehydrogenase/oxidase C-terminal" evidence="10">
    <location>
        <begin position="241"/>
        <end position="390"/>
    </location>
</feature>
<dbReference type="Pfam" id="PF02770">
    <property type="entry name" value="Acyl-CoA_dh_M"/>
    <property type="match status" value="1"/>
</dbReference>
<keyword evidence="5 9" id="KW-0274">FAD</keyword>
<dbReference type="EMBL" id="AZAC01000044">
    <property type="protein sequence ID" value="KIX11819.1"/>
    <property type="molecule type" value="Genomic_DNA"/>
</dbReference>
<reference evidence="13 14" key="1">
    <citation type="submission" date="2013-11" db="EMBL/GenBank/DDBJ databases">
        <title>Metagenomic analysis of a methanogenic consortium involved in long chain n-alkane degradation.</title>
        <authorList>
            <person name="Davidova I.A."/>
            <person name="Callaghan A.V."/>
            <person name="Wawrik B."/>
            <person name="Pruitt S."/>
            <person name="Marks C."/>
            <person name="Duncan K.E."/>
            <person name="Suflita J.M."/>
        </authorList>
    </citation>
    <scope>NUCLEOTIDE SEQUENCE [LARGE SCALE GENOMIC DNA]</scope>
    <source>
        <strain evidence="13 14">SPR</strain>
    </source>
</reference>
<dbReference type="AlphaFoldDB" id="A0A0D2J0P0"/>
<dbReference type="EC" id="1.3.8.11" evidence="7"/>
<sequence>MCWPNILSEVDMNFALTEEQQMVKDTAARFADEVLKPKAAEFDASHEHPAEACQALGELGFMGIAVSDEFGGAGMDYVSYVLALSEVSRGDASVGVIMSVCNSLYCFPVATFGTEEQKKAFLTPVASGRKIGCYGLTEAGAGSDPAGMRTTAKLDGNEWVINGEKKFITNGNVSTYAVIAAVTDKEAGSKGISSFIVDLENTKGFSVGRLEEKMGINASGTAELVFEDARIPKDNLLGEPGAGLRQMLTTLDSGRIGIGSQALGIGRAVLEDALDYIPTREQFGRSIGKFQAIQWKVADIATALDAAELLLLKAAWMEDQHAHFEKEAAMAKMYASDTAMQAAVEGVQILGGYGYTKEYPMERHMRDAKITQIYEGTNEIMRLVIARNLLKMR</sequence>
<dbReference type="Gene3D" id="1.10.540.10">
    <property type="entry name" value="Acyl-CoA dehydrogenase/oxidase, N-terminal domain"/>
    <property type="match status" value="1"/>
</dbReference>
<evidence type="ECO:0000313" key="13">
    <source>
        <dbReference type="EMBL" id="KIX11819.1"/>
    </source>
</evidence>
<dbReference type="FunFam" id="1.10.540.10:FF:000002">
    <property type="entry name" value="Acyl-CoA dehydrogenase FadE19"/>
    <property type="match status" value="1"/>
</dbReference>
<keyword evidence="4 9" id="KW-0285">Flavoprotein</keyword>
<dbReference type="PIRSF" id="PIRSF016578">
    <property type="entry name" value="HsaA"/>
    <property type="match status" value="1"/>
</dbReference>
<evidence type="ECO:0000256" key="2">
    <source>
        <dbReference type="ARBA" id="ARBA00009347"/>
    </source>
</evidence>
<dbReference type="InterPro" id="IPR013786">
    <property type="entry name" value="AcylCoA_DH/ox_N"/>
</dbReference>
<keyword evidence="14" id="KW-1185">Reference proteome</keyword>
<evidence type="ECO:0000256" key="7">
    <source>
        <dbReference type="ARBA" id="ARBA00066361"/>
    </source>
</evidence>
<evidence type="ECO:0000256" key="3">
    <source>
        <dbReference type="ARBA" id="ARBA00011881"/>
    </source>
</evidence>
<comment type="similarity">
    <text evidence="2 9">Belongs to the acyl-CoA dehydrogenase family.</text>
</comment>
<dbReference type="PATRIC" id="fig|1429043.3.peg.4733"/>
<evidence type="ECO:0000256" key="9">
    <source>
        <dbReference type="RuleBase" id="RU362125"/>
    </source>
</evidence>
<name>A0A0D2J0P0_9BACT</name>
<dbReference type="InterPro" id="IPR046373">
    <property type="entry name" value="Acyl-CoA_Oxase/DH_mid-dom_sf"/>
</dbReference>
<dbReference type="GO" id="GO:0003995">
    <property type="term" value="F:acyl-CoA dehydrogenase activity"/>
    <property type="evidence" value="ECO:0007669"/>
    <property type="project" value="InterPro"/>
</dbReference>
<dbReference type="PROSITE" id="PS00073">
    <property type="entry name" value="ACYL_COA_DH_2"/>
    <property type="match status" value="1"/>
</dbReference>
<dbReference type="Proteomes" id="UP000032233">
    <property type="component" value="Unassembled WGS sequence"/>
</dbReference>
<dbReference type="GO" id="GO:0050660">
    <property type="term" value="F:flavin adenine dinucleotide binding"/>
    <property type="evidence" value="ECO:0007669"/>
    <property type="project" value="InterPro"/>
</dbReference>
<evidence type="ECO:0000256" key="6">
    <source>
        <dbReference type="ARBA" id="ARBA00023002"/>
    </source>
</evidence>
<dbReference type="Pfam" id="PF00441">
    <property type="entry name" value="Acyl-CoA_dh_1"/>
    <property type="match status" value="1"/>
</dbReference>
<evidence type="ECO:0000259" key="12">
    <source>
        <dbReference type="Pfam" id="PF02771"/>
    </source>
</evidence>
<evidence type="ECO:0000259" key="11">
    <source>
        <dbReference type="Pfam" id="PF02770"/>
    </source>
</evidence>
<evidence type="ECO:0000256" key="1">
    <source>
        <dbReference type="ARBA" id="ARBA00001974"/>
    </source>
</evidence>
<dbReference type="Gene3D" id="2.40.110.10">
    <property type="entry name" value="Butyryl-CoA Dehydrogenase, subunit A, domain 2"/>
    <property type="match status" value="1"/>
</dbReference>
<feature type="domain" description="Acyl-CoA oxidase/dehydrogenase middle" evidence="11">
    <location>
        <begin position="133"/>
        <end position="228"/>
    </location>
</feature>
<feature type="domain" description="Acyl-CoA dehydrogenase/oxidase N-terminal" evidence="12">
    <location>
        <begin position="17"/>
        <end position="128"/>
    </location>
</feature>
<dbReference type="InterPro" id="IPR006089">
    <property type="entry name" value="Acyl-CoA_DH_CS"/>
</dbReference>
<dbReference type="Pfam" id="PF02771">
    <property type="entry name" value="Acyl-CoA_dh_N"/>
    <property type="match status" value="1"/>
</dbReference>
<evidence type="ECO:0000256" key="4">
    <source>
        <dbReference type="ARBA" id="ARBA00022630"/>
    </source>
</evidence>
<dbReference type="InterPro" id="IPR009075">
    <property type="entry name" value="AcylCo_DH/oxidase_C"/>
</dbReference>
<protein>
    <recommendedName>
        <fullName evidence="8">Cyclohexane-1-carbonyl-CoA dehydrogenase</fullName>
        <ecNumber evidence="7">1.3.8.11</ecNumber>
    </recommendedName>
</protein>
<comment type="subunit">
    <text evidence="3">Homotetramer.</text>
</comment>
<dbReference type="InterPro" id="IPR036250">
    <property type="entry name" value="AcylCo_DH-like_C"/>
</dbReference>
<dbReference type="PANTHER" id="PTHR43884">
    <property type="entry name" value="ACYL-COA DEHYDROGENASE"/>
    <property type="match status" value="1"/>
</dbReference>
<dbReference type="SUPFAM" id="SSF56645">
    <property type="entry name" value="Acyl-CoA dehydrogenase NM domain-like"/>
    <property type="match status" value="1"/>
</dbReference>